<keyword evidence="1" id="KW-0479">Metal-binding</keyword>
<dbReference type="SUPFAM" id="SSF144232">
    <property type="entry name" value="HIT/MYND zinc finger-like"/>
    <property type="match status" value="1"/>
</dbReference>
<dbReference type="InterPro" id="IPR002893">
    <property type="entry name" value="Znf_MYND"/>
</dbReference>
<dbReference type="EMBL" id="JAYMYS010000004">
    <property type="protein sequence ID" value="KAK7394835.1"/>
    <property type="molecule type" value="Genomic_DNA"/>
</dbReference>
<evidence type="ECO:0000259" key="5">
    <source>
        <dbReference type="PROSITE" id="PS50865"/>
    </source>
</evidence>
<name>A0AAN9SEX7_PSOTE</name>
<dbReference type="AlphaFoldDB" id="A0AAN9SEX7"/>
<keyword evidence="3" id="KW-0862">Zinc</keyword>
<feature type="domain" description="MYND-type" evidence="5">
    <location>
        <begin position="79"/>
        <end position="138"/>
    </location>
</feature>
<sequence>MRNCKLESKFANLCIIISVRLYYKYLNLTTSTTKDHLLALITDKDYKLRTRHESTKHFTIVEAVHVLATIATNLVTTDNACCGNHHTIIDAMLVAVDDPAYAVYTTSSSKTCLRCKAVRYCLQECQQSYWTCGHKTICNHFHESAKSIICGIGGDRVGG</sequence>
<evidence type="ECO:0000313" key="6">
    <source>
        <dbReference type="EMBL" id="KAK7394835.1"/>
    </source>
</evidence>
<dbReference type="Gene3D" id="6.10.140.2220">
    <property type="match status" value="1"/>
</dbReference>
<accession>A0AAN9SEX7</accession>
<dbReference type="PROSITE" id="PS50865">
    <property type="entry name" value="ZF_MYND_2"/>
    <property type="match status" value="1"/>
</dbReference>
<evidence type="ECO:0000256" key="1">
    <source>
        <dbReference type="ARBA" id="ARBA00022723"/>
    </source>
</evidence>
<evidence type="ECO:0000256" key="4">
    <source>
        <dbReference type="PROSITE-ProRule" id="PRU00134"/>
    </source>
</evidence>
<keyword evidence="2 4" id="KW-0863">Zinc-finger</keyword>
<keyword evidence="7" id="KW-1185">Reference proteome</keyword>
<reference evidence="6 7" key="1">
    <citation type="submission" date="2024-01" db="EMBL/GenBank/DDBJ databases">
        <title>The genomes of 5 underutilized Papilionoideae crops provide insights into root nodulation and disease resistanc.</title>
        <authorList>
            <person name="Jiang F."/>
        </authorList>
    </citation>
    <scope>NUCLEOTIDE SEQUENCE [LARGE SCALE GENOMIC DNA]</scope>
    <source>
        <strain evidence="6">DUOXIRENSHENG_FW03</strain>
        <tissue evidence="6">Leaves</tissue>
    </source>
</reference>
<organism evidence="6 7">
    <name type="scientific">Psophocarpus tetragonolobus</name>
    <name type="common">Winged bean</name>
    <name type="synonym">Dolichos tetragonolobus</name>
    <dbReference type="NCBI Taxonomy" id="3891"/>
    <lineage>
        <taxon>Eukaryota</taxon>
        <taxon>Viridiplantae</taxon>
        <taxon>Streptophyta</taxon>
        <taxon>Embryophyta</taxon>
        <taxon>Tracheophyta</taxon>
        <taxon>Spermatophyta</taxon>
        <taxon>Magnoliopsida</taxon>
        <taxon>eudicotyledons</taxon>
        <taxon>Gunneridae</taxon>
        <taxon>Pentapetalae</taxon>
        <taxon>rosids</taxon>
        <taxon>fabids</taxon>
        <taxon>Fabales</taxon>
        <taxon>Fabaceae</taxon>
        <taxon>Papilionoideae</taxon>
        <taxon>50 kb inversion clade</taxon>
        <taxon>NPAAA clade</taxon>
        <taxon>indigoferoid/millettioid clade</taxon>
        <taxon>Phaseoleae</taxon>
        <taxon>Psophocarpus</taxon>
    </lineage>
</organism>
<dbReference type="Pfam" id="PF01753">
    <property type="entry name" value="zf-MYND"/>
    <property type="match status" value="1"/>
</dbReference>
<proteinExistence type="predicted"/>
<evidence type="ECO:0000256" key="2">
    <source>
        <dbReference type="ARBA" id="ARBA00022771"/>
    </source>
</evidence>
<gene>
    <name evidence="6" type="ORF">VNO78_15376</name>
</gene>
<evidence type="ECO:0000313" key="7">
    <source>
        <dbReference type="Proteomes" id="UP001386955"/>
    </source>
</evidence>
<dbReference type="GO" id="GO:0008270">
    <property type="term" value="F:zinc ion binding"/>
    <property type="evidence" value="ECO:0007669"/>
    <property type="project" value="UniProtKB-KW"/>
</dbReference>
<comment type="caution">
    <text evidence="6">The sequence shown here is derived from an EMBL/GenBank/DDBJ whole genome shotgun (WGS) entry which is preliminary data.</text>
</comment>
<dbReference type="Proteomes" id="UP001386955">
    <property type="component" value="Unassembled WGS sequence"/>
</dbReference>
<protein>
    <recommendedName>
        <fullName evidence="5">MYND-type domain-containing protein</fullName>
    </recommendedName>
</protein>
<evidence type="ECO:0000256" key="3">
    <source>
        <dbReference type="ARBA" id="ARBA00022833"/>
    </source>
</evidence>